<dbReference type="Proteomes" id="UP000000684">
    <property type="component" value="Chromosome"/>
</dbReference>
<dbReference type="Pfam" id="PF00300">
    <property type="entry name" value="His_Phos_1"/>
    <property type="match status" value="1"/>
</dbReference>
<dbReference type="SUPFAM" id="SSF53254">
    <property type="entry name" value="Phosphoglycerate mutase-like"/>
    <property type="match status" value="1"/>
</dbReference>
<gene>
    <name evidence="2" type="ordered locus">Sfri_2302</name>
</gene>
<keyword evidence="3" id="KW-1185">Reference proteome</keyword>
<dbReference type="EMBL" id="CP000447">
    <property type="protein sequence ID" value="ABI72148.1"/>
    <property type="molecule type" value="Genomic_DNA"/>
</dbReference>
<dbReference type="OrthoDB" id="3296006at2"/>
<evidence type="ECO:0000313" key="3">
    <source>
        <dbReference type="Proteomes" id="UP000000684"/>
    </source>
</evidence>
<accession>Q081B7</accession>
<dbReference type="RefSeq" id="WP_011637757.1">
    <property type="nucleotide sequence ID" value="NC_008345.1"/>
</dbReference>
<dbReference type="AlphaFoldDB" id="Q081B7"/>
<dbReference type="InterPro" id="IPR029033">
    <property type="entry name" value="His_PPase_superfam"/>
</dbReference>
<dbReference type="SMART" id="SM00855">
    <property type="entry name" value="PGAM"/>
    <property type="match status" value="1"/>
</dbReference>
<evidence type="ECO:0000313" key="2">
    <source>
        <dbReference type="EMBL" id="ABI72148.1"/>
    </source>
</evidence>
<evidence type="ECO:0000256" key="1">
    <source>
        <dbReference type="SAM" id="SignalP"/>
    </source>
</evidence>
<name>Q081B7_SHEFN</name>
<organism evidence="2 3">
    <name type="scientific">Shewanella frigidimarina (strain NCIMB 400)</name>
    <dbReference type="NCBI Taxonomy" id="318167"/>
    <lineage>
        <taxon>Bacteria</taxon>
        <taxon>Pseudomonadati</taxon>
        <taxon>Pseudomonadota</taxon>
        <taxon>Gammaproteobacteria</taxon>
        <taxon>Alteromonadales</taxon>
        <taxon>Shewanellaceae</taxon>
        <taxon>Shewanella</taxon>
    </lineage>
</organism>
<feature type="signal peptide" evidence="1">
    <location>
        <begin position="1"/>
        <end position="22"/>
    </location>
</feature>
<protein>
    <submittedName>
        <fullName evidence="2">Putative phosphohistidine phosphatase, SixA</fullName>
    </submittedName>
</protein>
<dbReference type="GeneID" id="41837672"/>
<proteinExistence type="predicted"/>
<dbReference type="KEGG" id="sfr:Sfri_2302"/>
<dbReference type="eggNOG" id="COG0406">
    <property type="taxonomic scope" value="Bacteria"/>
</dbReference>
<dbReference type="InterPro" id="IPR013078">
    <property type="entry name" value="His_Pase_superF_clade-1"/>
</dbReference>
<dbReference type="CDD" id="cd07040">
    <property type="entry name" value="HP"/>
    <property type="match status" value="1"/>
</dbReference>
<sequence precursor="true">MKQLIIRVIFGCISLISASLMAQTPIVAPIALNNTAVDSNNNTKSNQVIFIVRHAEKLAGKDPSLSAQGQLRALRLAKILSSTHLDKVYTTDYNRTRETATAVTQDQQLDLSVYDPRDMAAFTQYLLTQQGSILVVGHSNTSTDLVEGLGAEKQIPIADASEFDRLYIVTLNANKQMVSTVLLRY</sequence>
<dbReference type="HOGENOM" id="CLU_112476_0_0_6"/>
<feature type="chain" id="PRO_5004166361" evidence="1">
    <location>
        <begin position="23"/>
        <end position="185"/>
    </location>
</feature>
<dbReference type="STRING" id="318167.Sfri_2302"/>
<dbReference type="Gene3D" id="3.40.50.1240">
    <property type="entry name" value="Phosphoglycerate mutase-like"/>
    <property type="match status" value="1"/>
</dbReference>
<reference evidence="2 3" key="1">
    <citation type="submission" date="2006-08" db="EMBL/GenBank/DDBJ databases">
        <title>Complete sequence of Shewanella frigidimarina NCIMB 400.</title>
        <authorList>
            <consortium name="US DOE Joint Genome Institute"/>
            <person name="Copeland A."/>
            <person name="Lucas S."/>
            <person name="Lapidus A."/>
            <person name="Barry K."/>
            <person name="Detter J.C."/>
            <person name="Glavina del Rio T."/>
            <person name="Hammon N."/>
            <person name="Israni S."/>
            <person name="Dalin E."/>
            <person name="Tice H."/>
            <person name="Pitluck S."/>
            <person name="Fredrickson J.K."/>
            <person name="Kolker E."/>
            <person name="McCuel L.A."/>
            <person name="DiChristina T."/>
            <person name="Nealson K.H."/>
            <person name="Newman D."/>
            <person name="Tiedje J.M."/>
            <person name="Zhou J."/>
            <person name="Romine M.F."/>
            <person name="Culley D.E."/>
            <person name="Serres M."/>
            <person name="Chertkov O."/>
            <person name="Brettin T."/>
            <person name="Bruce D."/>
            <person name="Han C."/>
            <person name="Tapia R."/>
            <person name="Gilna P."/>
            <person name="Schmutz J."/>
            <person name="Larimer F."/>
            <person name="Land M."/>
            <person name="Hauser L."/>
            <person name="Kyrpides N."/>
            <person name="Mikhailova N."/>
            <person name="Richardson P."/>
        </authorList>
    </citation>
    <scope>NUCLEOTIDE SEQUENCE [LARGE SCALE GENOMIC DNA]</scope>
    <source>
        <strain evidence="2 3">NCIMB 400</strain>
    </source>
</reference>
<keyword evidence="1" id="KW-0732">Signal</keyword>